<sequence length="979" mass="107810">MDLLPQTMRSLVAPKHGSPVGWEVAEVPVPTITSPTDVIIRVKAGAVMKGDCQRSQGSPIVALRKESFPIKIGCEGSGIVVAIGADVKTLKVGDAVYGLCFTRPAFSIPDPGFCSEYAVGPERLFLPKPPHMSFEEAASLLGYTVTAYQTIRRGLAIAGQETLEGKTVFIPGALSGGGFSAIQVAKNVFGARKIISTVSTPKMSLVEQHLPGMVDELIDYTTTDVGSVIPKGSVDFMYNTQWNTMGPGIPLLNPKTGILMSIASIPPPTLTKELLGPALVPFWVVWVLHLAQLWYSFLLRGTNIKHEFVSGNPENREDLEKAGELIATGKVKGVFRVVDLADLKSVKEECEKDGGKWFERFITRLFAIAFMSKDQSLRLPDGRTLSYTTFGITPQPNQPTIFHFHGLPGSHHEGQPVHEEATRRNICVVAVTRPGYGGSTFQPNRTILSFPQDVLHLADSLKIQRFAVLGISGGAPYALACLHSIPPPRLSGVAIVSGMFPSELGLSGMMLMNRLLFSIAPWSPGLIESIADWEVGNLARDAEHPERLARATADAFKSRPVEDREALYADDGKILRVLEQSTREAFRESSRGFAWEAKLFGSPWGFELKDLVVQEGKLVIWHASKDVNVPLRMAQEAAGMIRGAELRVVQEEAHIMFVKPLSNDGYLNEDVAHISTYTASLSSSVVDYPTENGRRYHAFRAGTYLGPNDESEMDRLDLNHMLIMKTIGRKLFLAPIPPQSIHRILDIGTGTGIWAIEAADVFQNAEILGIDLSAIQPSWVPPNVKFEIDDVESPWVNEHKFDFIFCRYMAGSIADWEKLIKNIFDNLAPGGWVEFQDYDISIVSDDGTLTEKHHTSKWMSLLIEACVSVGRDPRPGPNIEGWVKDAGFVDVVHQRFKMPIGPWPKDPHHKDVGMTNLIQLLDGLEGFSLRAFCGILGWTKEEVLVLLAQVRTELKSGSFHARSAIHVVYAQKPEEKTED</sequence>
<dbReference type="SUPFAM" id="SSF51735">
    <property type="entry name" value="NAD(P)-binding Rossmann-fold domains"/>
    <property type="match status" value="1"/>
</dbReference>
<comment type="caution">
    <text evidence="2">The sequence shown here is derived from an EMBL/GenBank/DDBJ whole genome shotgun (WGS) entry which is preliminary data.</text>
</comment>
<dbReference type="Pfam" id="PF13489">
    <property type="entry name" value="Methyltransf_23"/>
    <property type="match status" value="1"/>
</dbReference>
<reference evidence="2 3" key="1">
    <citation type="submission" date="2016-10" db="EMBL/GenBank/DDBJ databases">
        <title>The genome sequence of Colletotrichum fioriniae PJ7.</title>
        <authorList>
            <person name="Baroncelli R."/>
        </authorList>
    </citation>
    <scope>NUCLEOTIDE SEQUENCE [LARGE SCALE GENOMIC DNA]</scope>
    <source>
        <strain evidence="2 3">IMI 309622</strain>
    </source>
</reference>
<dbReference type="CDD" id="cd02440">
    <property type="entry name" value="AdoMet_MTases"/>
    <property type="match status" value="1"/>
</dbReference>
<keyword evidence="2" id="KW-0489">Methyltransferase</keyword>
<dbReference type="InterPro" id="IPR029063">
    <property type="entry name" value="SAM-dependent_MTases_sf"/>
</dbReference>
<dbReference type="GO" id="GO:0008168">
    <property type="term" value="F:methyltransferase activity"/>
    <property type="evidence" value="ECO:0007669"/>
    <property type="project" value="UniProtKB-KW"/>
</dbReference>
<dbReference type="Gene3D" id="3.40.50.1820">
    <property type="entry name" value="alpha/beta hydrolase"/>
    <property type="match status" value="1"/>
</dbReference>
<dbReference type="InterPro" id="IPR020843">
    <property type="entry name" value="ER"/>
</dbReference>
<keyword evidence="2" id="KW-0808">Transferase</keyword>
<dbReference type="AlphaFoldDB" id="A0AAI9YZQ9"/>
<dbReference type="GeneID" id="85338858"/>
<dbReference type="Proteomes" id="UP001240678">
    <property type="component" value="Unassembled WGS sequence"/>
</dbReference>
<dbReference type="Gene3D" id="3.90.180.10">
    <property type="entry name" value="Medium-chain alcohol dehydrogenases, catalytic domain"/>
    <property type="match status" value="1"/>
</dbReference>
<dbReference type="RefSeq" id="XP_060315011.1">
    <property type="nucleotide sequence ID" value="XM_060455311.1"/>
</dbReference>
<organism evidence="2 3">
    <name type="scientific">Colletotrichum costaricense</name>
    <dbReference type="NCBI Taxonomy" id="1209916"/>
    <lineage>
        <taxon>Eukaryota</taxon>
        <taxon>Fungi</taxon>
        <taxon>Dikarya</taxon>
        <taxon>Ascomycota</taxon>
        <taxon>Pezizomycotina</taxon>
        <taxon>Sordariomycetes</taxon>
        <taxon>Hypocreomycetidae</taxon>
        <taxon>Glomerellales</taxon>
        <taxon>Glomerellaceae</taxon>
        <taxon>Colletotrichum</taxon>
        <taxon>Colletotrichum acutatum species complex</taxon>
    </lineage>
</organism>
<feature type="domain" description="Enoyl reductase (ER)" evidence="1">
    <location>
        <begin position="17"/>
        <end position="335"/>
    </location>
</feature>
<dbReference type="SUPFAM" id="SSF50129">
    <property type="entry name" value="GroES-like"/>
    <property type="match status" value="1"/>
</dbReference>
<name>A0AAI9YZQ9_9PEZI</name>
<dbReference type="SMART" id="SM00829">
    <property type="entry name" value="PKS_ER"/>
    <property type="match status" value="1"/>
</dbReference>
<dbReference type="InterPro" id="IPR036291">
    <property type="entry name" value="NAD(P)-bd_dom_sf"/>
</dbReference>
<gene>
    <name evidence="2" type="ORF">CCOS01_07144</name>
</gene>
<dbReference type="InterPro" id="IPR000073">
    <property type="entry name" value="AB_hydrolase_1"/>
</dbReference>
<accession>A0AAI9YZQ9</accession>
<dbReference type="PANTHER" id="PTHR11695">
    <property type="entry name" value="ALCOHOL DEHYDROGENASE RELATED"/>
    <property type="match status" value="1"/>
</dbReference>
<dbReference type="CDD" id="cd05289">
    <property type="entry name" value="MDR_like_2"/>
    <property type="match status" value="1"/>
</dbReference>
<keyword evidence="3" id="KW-1185">Reference proteome</keyword>
<evidence type="ECO:0000259" key="1">
    <source>
        <dbReference type="SMART" id="SM00829"/>
    </source>
</evidence>
<dbReference type="GO" id="GO:0032259">
    <property type="term" value="P:methylation"/>
    <property type="evidence" value="ECO:0007669"/>
    <property type="project" value="UniProtKB-KW"/>
</dbReference>
<protein>
    <submittedName>
        <fullName evidence="2">Methyltransferase domain-containing protein</fullName>
    </submittedName>
</protein>
<dbReference type="Gene3D" id="3.40.50.720">
    <property type="entry name" value="NAD(P)-binding Rossmann-like Domain"/>
    <property type="match status" value="1"/>
</dbReference>
<dbReference type="SUPFAM" id="SSF53335">
    <property type="entry name" value="S-adenosyl-L-methionine-dependent methyltransferases"/>
    <property type="match status" value="1"/>
</dbReference>
<dbReference type="InterPro" id="IPR029058">
    <property type="entry name" value="AB_hydrolase_fold"/>
</dbReference>
<dbReference type="Pfam" id="PF08240">
    <property type="entry name" value="ADH_N"/>
    <property type="match status" value="1"/>
</dbReference>
<dbReference type="Gene3D" id="3.40.50.150">
    <property type="entry name" value="Vaccinia Virus protein VP39"/>
    <property type="match status" value="1"/>
</dbReference>
<dbReference type="InterPro" id="IPR011032">
    <property type="entry name" value="GroES-like_sf"/>
</dbReference>
<dbReference type="Pfam" id="PF12697">
    <property type="entry name" value="Abhydrolase_6"/>
    <property type="match status" value="1"/>
</dbReference>
<dbReference type="InterPro" id="IPR050700">
    <property type="entry name" value="YIM1/Zinc_Alcohol_DH_Fams"/>
</dbReference>
<dbReference type="GO" id="GO:0016491">
    <property type="term" value="F:oxidoreductase activity"/>
    <property type="evidence" value="ECO:0007669"/>
    <property type="project" value="InterPro"/>
</dbReference>
<dbReference type="EMBL" id="MOOE01000006">
    <property type="protein sequence ID" value="KAK1529310.1"/>
    <property type="molecule type" value="Genomic_DNA"/>
</dbReference>
<proteinExistence type="predicted"/>
<evidence type="ECO:0000313" key="2">
    <source>
        <dbReference type="EMBL" id="KAK1529310.1"/>
    </source>
</evidence>
<dbReference type="SUPFAM" id="SSF53474">
    <property type="entry name" value="alpha/beta-Hydrolases"/>
    <property type="match status" value="1"/>
</dbReference>
<dbReference type="InterPro" id="IPR013154">
    <property type="entry name" value="ADH-like_N"/>
</dbReference>
<evidence type="ECO:0000313" key="3">
    <source>
        <dbReference type="Proteomes" id="UP001240678"/>
    </source>
</evidence>
<dbReference type="PANTHER" id="PTHR11695:SF294">
    <property type="entry name" value="RETICULON-4-INTERACTING PROTEIN 1, MITOCHONDRIAL"/>
    <property type="match status" value="1"/>
</dbReference>